<evidence type="ECO:0000256" key="2">
    <source>
        <dbReference type="ARBA" id="ARBA00022801"/>
    </source>
</evidence>
<sequence>MKLHRYSVHIKAILAITLTHFVSSSWDIISSSARRCKPEAFGAAADGNRLDTKAVLQAITACKEGGTVQFQDGKTYRLGEITVTGRGIQLEVPPSTTLLASAERKHYGARQDSWYLLHFHRCFECGLSGGGLIQGPAWDFVDNSSKPSGVLNWRDSSCRVRRQCRPRLVGVCRSSDVLIANLTLRDSAFWTLHIRDSDRVLVQYLTVKGDMDFPNNDGIDIDGSSHVTILQSHITTADDAVCLKGTSGGRRAVRHILVSNCTLQSRSAAVKLGSETRAEMSNITFSYLKVLDSNRGLAIQLRDHGNIRDVAFRNIEVATRRYPGRWWGGGEPIYVTALPRWLGSRVGRVVNVSFSNIVADVAGGVVVLAGSPESILREVTLENMRITIAPLADAYRVAAAAVGTPAPSTAAAAVPGIGVAKNRVDAGPCGVGLAPRRAAVQVRAAVTATAGALPQVRGGQPEGDAAATQVIQLWVKLDLRPGPYGERRWLAAAPILAQFTQSLTVRNVSFEFWTPVVAHDRGPTHGERSSGSLGAEAGARMDEDAVREPRAGAWSSQASNRSGALMASRLSDVPAGGRARGDASWYKELVQHTVGVQVAEQVEIRVVPAASLGWQAFRGDGADVGQWSGAQGGGFQWS</sequence>
<accession>A0ABQ5S3M6</accession>
<evidence type="ECO:0000256" key="5">
    <source>
        <dbReference type="SAM" id="SignalP"/>
    </source>
</evidence>
<evidence type="ECO:0000313" key="7">
    <source>
        <dbReference type="Proteomes" id="UP001165090"/>
    </source>
</evidence>
<dbReference type="InterPro" id="IPR051801">
    <property type="entry name" value="GH28_Enzymes"/>
</dbReference>
<keyword evidence="3 4" id="KW-0326">Glycosidase</keyword>
<evidence type="ECO:0000313" key="6">
    <source>
        <dbReference type="EMBL" id="GLI64175.1"/>
    </source>
</evidence>
<keyword evidence="7" id="KW-1185">Reference proteome</keyword>
<evidence type="ECO:0000256" key="1">
    <source>
        <dbReference type="ARBA" id="ARBA00008834"/>
    </source>
</evidence>
<comment type="caution">
    <text evidence="6">The sequence shown here is derived from an EMBL/GenBank/DDBJ whole genome shotgun (WGS) entry which is preliminary data.</text>
</comment>
<comment type="similarity">
    <text evidence="1 4">Belongs to the glycosyl hydrolase 28 family.</text>
</comment>
<dbReference type="InterPro" id="IPR011050">
    <property type="entry name" value="Pectin_lyase_fold/virulence"/>
</dbReference>
<feature type="chain" id="PRO_5045984515" evidence="5">
    <location>
        <begin position="25"/>
        <end position="638"/>
    </location>
</feature>
<organism evidence="6 7">
    <name type="scientific">Volvox africanus</name>
    <dbReference type="NCBI Taxonomy" id="51714"/>
    <lineage>
        <taxon>Eukaryota</taxon>
        <taxon>Viridiplantae</taxon>
        <taxon>Chlorophyta</taxon>
        <taxon>core chlorophytes</taxon>
        <taxon>Chlorophyceae</taxon>
        <taxon>CS clade</taxon>
        <taxon>Chlamydomonadales</taxon>
        <taxon>Volvocaceae</taxon>
        <taxon>Volvox</taxon>
    </lineage>
</organism>
<reference evidence="6 7" key="1">
    <citation type="journal article" date="2023" name="IScience">
        <title>Expanded male sex-determining region conserved during the evolution of homothallism in the green alga Volvox.</title>
        <authorList>
            <person name="Yamamoto K."/>
            <person name="Matsuzaki R."/>
            <person name="Mahakham W."/>
            <person name="Heman W."/>
            <person name="Sekimoto H."/>
            <person name="Kawachi M."/>
            <person name="Minakuchi Y."/>
            <person name="Toyoda A."/>
            <person name="Nozaki H."/>
        </authorList>
    </citation>
    <scope>NUCLEOTIDE SEQUENCE [LARGE SCALE GENOMIC DNA]</scope>
    <source>
        <strain evidence="6 7">NIES-4468</strain>
    </source>
</reference>
<dbReference type="EMBL" id="BSDZ01000017">
    <property type="protein sequence ID" value="GLI64175.1"/>
    <property type="molecule type" value="Genomic_DNA"/>
</dbReference>
<evidence type="ECO:0000256" key="3">
    <source>
        <dbReference type="ARBA" id="ARBA00023295"/>
    </source>
</evidence>
<evidence type="ECO:0000256" key="4">
    <source>
        <dbReference type="RuleBase" id="RU361169"/>
    </source>
</evidence>
<proteinExistence type="inferred from homology"/>
<dbReference type="SUPFAM" id="SSF51126">
    <property type="entry name" value="Pectin lyase-like"/>
    <property type="match status" value="1"/>
</dbReference>
<dbReference type="PANTHER" id="PTHR31339:SF9">
    <property type="entry name" value="PLASMIN AND FIBRONECTIN-BINDING PROTEIN A"/>
    <property type="match status" value="1"/>
</dbReference>
<keyword evidence="5" id="KW-0732">Signal</keyword>
<gene>
    <name evidence="6" type="ORF">VaNZ11_007366</name>
</gene>
<feature type="signal peptide" evidence="5">
    <location>
        <begin position="1"/>
        <end position="24"/>
    </location>
</feature>
<dbReference type="Pfam" id="PF00295">
    <property type="entry name" value="Glyco_hydro_28"/>
    <property type="match status" value="1"/>
</dbReference>
<dbReference type="InterPro" id="IPR012334">
    <property type="entry name" value="Pectin_lyas_fold"/>
</dbReference>
<dbReference type="Proteomes" id="UP001165090">
    <property type="component" value="Unassembled WGS sequence"/>
</dbReference>
<dbReference type="InterPro" id="IPR000743">
    <property type="entry name" value="Glyco_hydro_28"/>
</dbReference>
<dbReference type="PANTHER" id="PTHR31339">
    <property type="entry name" value="PECTIN LYASE-RELATED"/>
    <property type="match status" value="1"/>
</dbReference>
<name>A0ABQ5S3M6_9CHLO</name>
<keyword evidence="2 4" id="KW-0378">Hydrolase</keyword>
<feature type="non-terminal residue" evidence="6">
    <location>
        <position position="638"/>
    </location>
</feature>
<dbReference type="Gene3D" id="2.160.20.10">
    <property type="entry name" value="Single-stranded right-handed beta-helix, Pectin lyase-like"/>
    <property type="match status" value="1"/>
</dbReference>
<protein>
    <submittedName>
        <fullName evidence="6">Uncharacterized protein</fullName>
    </submittedName>
</protein>